<evidence type="ECO:0000256" key="1">
    <source>
        <dbReference type="ARBA" id="ARBA00022617"/>
    </source>
</evidence>
<protein>
    <submittedName>
        <fullName evidence="7">Cytochrome c</fullName>
    </submittedName>
</protein>
<dbReference type="RefSeq" id="WP_261614505.1">
    <property type="nucleotide sequence ID" value="NZ_JALIDZ010000002.1"/>
</dbReference>
<feature type="domain" description="Cytochrome c" evidence="6">
    <location>
        <begin position="128"/>
        <end position="210"/>
    </location>
</feature>
<feature type="signal peptide" evidence="5">
    <location>
        <begin position="1"/>
        <end position="26"/>
    </location>
</feature>
<dbReference type="InterPro" id="IPR009056">
    <property type="entry name" value="Cyt_c-like_dom"/>
</dbReference>
<organism evidence="7 8">
    <name type="scientific">Microbaculum marinisediminis</name>
    <dbReference type="NCBI Taxonomy" id="2931392"/>
    <lineage>
        <taxon>Bacteria</taxon>
        <taxon>Pseudomonadati</taxon>
        <taxon>Pseudomonadota</taxon>
        <taxon>Alphaproteobacteria</taxon>
        <taxon>Hyphomicrobiales</taxon>
        <taxon>Tepidamorphaceae</taxon>
        <taxon>Microbaculum</taxon>
    </lineage>
</organism>
<evidence type="ECO:0000256" key="3">
    <source>
        <dbReference type="ARBA" id="ARBA00023004"/>
    </source>
</evidence>
<name>A0AAW5QW83_9HYPH</name>
<evidence type="ECO:0000256" key="2">
    <source>
        <dbReference type="ARBA" id="ARBA00022723"/>
    </source>
</evidence>
<gene>
    <name evidence="7" type="ORF">MUB46_03555</name>
</gene>
<keyword evidence="5" id="KW-0732">Signal</keyword>
<evidence type="ECO:0000259" key="6">
    <source>
        <dbReference type="PROSITE" id="PS51007"/>
    </source>
</evidence>
<accession>A0AAW5QW83</accession>
<dbReference type="InterPro" id="IPR036909">
    <property type="entry name" value="Cyt_c-like_dom_sf"/>
</dbReference>
<dbReference type="EMBL" id="JALIDZ010000002">
    <property type="protein sequence ID" value="MCT8970928.1"/>
    <property type="molecule type" value="Genomic_DNA"/>
</dbReference>
<feature type="chain" id="PRO_5043554618" evidence="5">
    <location>
        <begin position="27"/>
        <end position="210"/>
    </location>
</feature>
<dbReference type="AlphaFoldDB" id="A0AAW5QW83"/>
<keyword evidence="8" id="KW-1185">Reference proteome</keyword>
<dbReference type="Proteomes" id="UP001320898">
    <property type="component" value="Unassembled WGS sequence"/>
</dbReference>
<reference evidence="7 8" key="1">
    <citation type="submission" date="2022-04" db="EMBL/GenBank/DDBJ databases">
        <authorList>
            <person name="Ye Y.-Q."/>
            <person name="Du Z.-J."/>
        </authorList>
    </citation>
    <scope>NUCLEOTIDE SEQUENCE [LARGE SCALE GENOMIC DNA]</scope>
    <source>
        <strain evidence="7 8">A6E488</strain>
    </source>
</reference>
<dbReference type="SUPFAM" id="SSF46626">
    <property type="entry name" value="Cytochrome c"/>
    <property type="match status" value="1"/>
</dbReference>
<proteinExistence type="predicted"/>
<evidence type="ECO:0000256" key="5">
    <source>
        <dbReference type="SAM" id="SignalP"/>
    </source>
</evidence>
<keyword evidence="2 4" id="KW-0479">Metal-binding</keyword>
<dbReference type="GO" id="GO:0020037">
    <property type="term" value="F:heme binding"/>
    <property type="evidence" value="ECO:0007669"/>
    <property type="project" value="InterPro"/>
</dbReference>
<keyword evidence="1 4" id="KW-0349">Heme</keyword>
<dbReference type="PROSITE" id="PS51007">
    <property type="entry name" value="CYTC"/>
    <property type="match status" value="1"/>
</dbReference>
<evidence type="ECO:0000313" key="7">
    <source>
        <dbReference type="EMBL" id="MCT8970928.1"/>
    </source>
</evidence>
<keyword evidence="3 4" id="KW-0408">Iron</keyword>
<dbReference type="GO" id="GO:0046872">
    <property type="term" value="F:metal ion binding"/>
    <property type="evidence" value="ECO:0007669"/>
    <property type="project" value="UniProtKB-KW"/>
</dbReference>
<sequence length="210" mass="22017">MAATPRGVAAIVALVLGLATAGAGHAGDDARVLASELRIALGDVDRLAEADLPAAHKIGLAERLAGSLGLLPWLLQRAGDADGARALSEYQVTNLEPANTEPLAALLATLSDRHPLDLAGTAAPAVTATAMREARVIHQTYCAGCHDGAENGDPDLTLPARDLFFMARTERPDIFVARIFNGVKGDETIGFRNPLTDEQLAALRAFYSDD</sequence>
<comment type="caution">
    <text evidence="7">The sequence shown here is derived from an EMBL/GenBank/DDBJ whole genome shotgun (WGS) entry which is preliminary data.</text>
</comment>
<evidence type="ECO:0000256" key="4">
    <source>
        <dbReference type="PROSITE-ProRule" id="PRU00433"/>
    </source>
</evidence>
<evidence type="ECO:0000313" key="8">
    <source>
        <dbReference type="Proteomes" id="UP001320898"/>
    </source>
</evidence>
<dbReference type="Gene3D" id="1.10.760.10">
    <property type="entry name" value="Cytochrome c-like domain"/>
    <property type="match status" value="1"/>
</dbReference>
<dbReference type="GO" id="GO:0009055">
    <property type="term" value="F:electron transfer activity"/>
    <property type="evidence" value="ECO:0007669"/>
    <property type="project" value="InterPro"/>
</dbReference>